<evidence type="ECO:0000256" key="6">
    <source>
        <dbReference type="SAM" id="Phobius"/>
    </source>
</evidence>
<evidence type="ECO:0000256" key="3">
    <source>
        <dbReference type="ARBA" id="ARBA00022692"/>
    </source>
</evidence>
<evidence type="ECO:0000256" key="5">
    <source>
        <dbReference type="ARBA" id="ARBA00023136"/>
    </source>
</evidence>
<gene>
    <name evidence="7" type="ORF">XELAEV_18021998mg</name>
</gene>
<evidence type="ECO:0000313" key="8">
    <source>
        <dbReference type="Proteomes" id="UP000694892"/>
    </source>
</evidence>
<dbReference type="GO" id="GO:0005886">
    <property type="term" value="C:plasma membrane"/>
    <property type="evidence" value="ECO:0007669"/>
    <property type="project" value="TreeGrafter"/>
</dbReference>
<evidence type="ECO:0000256" key="4">
    <source>
        <dbReference type="ARBA" id="ARBA00022989"/>
    </source>
</evidence>
<feature type="transmembrane region" description="Helical" evidence="6">
    <location>
        <begin position="57"/>
        <end position="79"/>
    </location>
</feature>
<keyword evidence="4 6" id="KW-1133">Transmembrane helix</keyword>
<dbReference type="PANTHER" id="PTHR13999:SF4">
    <property type="entry name" value="INTERFERON-INDUCED TRANSMEMBRANE PROTEIN 3"/>
    <property type="match status" value="1"/>
</dbReference>
<dbReference type="Proteomes" id="UP000694892">
    <property type="component" value="Chromosome 4L"/>
</dbReference>
<proteinExistence type="inferred from homology"/>
<sequence length="152" mass="16621">MENSGYGRQINGSPPLYGSPGYEPLREEMEYRGGPGMQIQSTVVTINSEGPPVRDHLVWSIFNTLYFNFCCLGLLAMLYSVKSRDRKVMGDRSGAMSFAGTARGLNITATLLSILSCIVIIILLVTGVITVVHAAQTYPNPHNPNNMNPWGN</sequence>
<dbReference type="Pfam" id="PF04505">
    <property type="entry name" value="CD225"/>
    <property type="match status" value="1"/>
</dbReference>
<protein>
    <submittedName>
        <fullName evidence="7">Uncharacterized protein</fullName>
    </submittedName>
</protein>
<dbReference type="EMBL" id="CM004472">
    <property type="protein sequence ID" value="OCT83859.1"/>
    <property type="molecule type" value="Genomic_DNA"/>
</dbReference>
<dbReference type="InterPro" id="IPR051517">
    <property type="entry name" value="IFITM_antiviral_protein"/>
</dbReference>
<evidence type="ECO:0000256" key="2">
    <source>
        <dbReference type="ARBA" id="ARBA00006843"/>
    </source>
</evidence>
<keyword evidence="3 6" id="KW-0812">Transmembrane</keyword>
<dbReference type="OMA" id="CLNVIAL"/>
<dbReference type="InterPro" id="IPR007593">
    <property type="entry name" value="CD225/Dispanin_fam"/>
</dbReference>
<dbReference type="PANTHER" id="PTHR13999">
    <property type="entry name" value="INTERFERON INDUCIBLE TRANSMEMBRANE PROTEIN"/>
    <property type="match status" value="1"/>
</dbReference>
<feature type="transmembrane region" description="Helical" evidence="6">
    <location>
        <begin position="111"/>
        <end position="135"/>
    </location>
</feature>
<evidence type="ECO:0000256" key="1">
    <source>
        <dbReference type="ARBA" id="ARBA00004370"/>
    </source>
</evidence>
<comment type="similarity">
    <text evidence="2">Belongs to the CD225/Dispanin family.</text>
</comment>
<comment type="subcellular location">
    <subcellularLocation>
        <location evidence="1">Membrane</location>
    </subcellularLocation>
</comment>
<keyword evidence="5 6" id="KW-0472">Membrane</keyword>
<evidence type="ECO:0000313" key="7">
    <source>
        <dbReference type="EMBL" id="OCT83859.1"/>
    </source>
</evidence>
<organism evidence="7 8">
    <name type="scientific">Xenopus laevis</name>
    <name type="common">African clawed frog</name>
    <dbReference type="NCBI Taxonomy" id="8355"/>
    <lineage>
        <taxon>Eukaryota</taxon>
        <taxon>Metazoa</taxon>
        <taxon>Chordata</taxon>
        <taxon>Craniata</taxon>
        <taxon>Vertebrata</taxon>
        <taxon>Euteleostomi</taxon>
        <taxon>Amphibia</taxon>
        <taxon>Batrachia</taxon>
        <taxon>Anura</taxon>
        <taxon>Pipoidea</taxon>
        <taxon>Pipidae</taxon>
        <taxon>Xenopodinae</taxon>
        <taxon>Xenopus</taxon>
        <taxon>Xenopus</taxon>
    </lineage>
</organism>
<accession>A0A974D1I1</accession>
<name>A0A974D1I1_XENLA</name>
<reference evidence="8" key="1">
    <citation type="journal article" date="2016" name="Nature">
        <title>Genome evolution in the allotetraploid frog Xenopus laevis.</title>
        <authorList>
            <person name="Session A.M."/>
            <person name="Uno Y."/>
            <person name="Kwon T."/>
            <person name="Chapman J.A."/>
            <person name="Toyoda A."/>
            <person name="Takahashi S."/>
            <person name="Fukui A."/>
            <person name="Hikosaka A."/>
            <person name="Suzuki A."/>
            <person name="Kondo M."/>
            <person name="van Heeringen S.J."/>
            <person name="Quigley I."/>
            <person name="Heinz S."/>
            <person name="Ogino H."/>
            <person name="Ochi H."/>
            <person name="Hellsten U."/>
            <person name="Lyons J.B."/>
            <person name="Simakov O."/>
            <person name="Putnam N."/>
            <person name="Stites J."/>
            <person name="Kuroki Y."/>
            <person name="Tanaka T."/>
            <person name="Michiue T."/>
            <person name="Watanabe M."/>
            <person name="Bogdanovic O."/>
            <person name="Lister R."/>
            <person name="Georgiou G."/>
            <person name="Paranjpe S.S."/>
            <person name="van Kruijsbergen I."/>
            <person name="Shu S."/>
            <person name="Carlson J."/>
            <person name="Kinoshita T."/>
            <person name="Ohta Y."/>
            <person name="Mawaribuchi S."/>
            <person name="Jenkins J."/>
            <person name="Grimwood J."/>
            <person name="Schmutz J."/>
            <person name="Mitros T."/>
            <person name="Mozaffari S.V."/>
            <person name="Suzuki Y."/>
            <person name="Haramoto Y."/>
            <person name="Yamamoto T.S."/>
            <person name="Takagi C."/>
            <person name="Heald R."/>
            <person name="Miller K."/>
            <person name="Haudenschild C."/>
            <person name="Kitzman J."/>
            <person name="Nakayama T."/>
            <person name="Izutsu Y."/>
            <person name="Robert J."/>
            <person name="Fortriede J."/>
            <person name="Burns K."/>
            <person name="Lotay V."/>
            <person name="Karimi K."/>
            <person name="Yasuoka Y."/>
            <person name="Dichmann D.S."/>
            <person name="Flajnik M.F."/>
            <person name="Houston D.W."/>
            <person name="Shendure J."/>
            <person name="DuPasquier L."/>
            <person name="Vize P.D."/>
            <person name="Zorn A.M."/>
            <person name="Ito M."/>
            <person name="Marcotte E.M."/>
            <person name="Wallingford J.B."/>
            <person name="Ito Y."/>
            <person name="Asashima M."/>
            <person name="Ueno N."/>
            <person name="Matsuda Y."/>
            <person name="Veenstra G.J."/>
            <person name="Fujiyama A."/>
            <person name="Harland R.M."/>
            <person name="Taira M."/>
            <person name="Rokhsar D.S."/>
        </authorList>
    </citation>
    <scope>NUCLEOTIDE SEQUENCE [LARGE SCALE GENOMIC DNA]</scope>
    <source>
        <strain evidence="8">J</strain>
    </source>
</reference>
<dbReference type="AlphaFoldDB" id="A0A974D1I1"/>